<dbReference type="Pfam" id="PF00534">
    <property type="entry name" value="Glycos_transf_1"/>
    <property type="match status" value="1"/>
</dbReference>
<dbReference type="GO" id="GO:0016757">
    <property type="term" value="F:glycosyltransferase activity"/>
    <property type="evidence" value="ECO:0007669"/>
    <property type="project" value="InterPro"/>
</dbReference>
<sequence length="370" mass="42644">MKVLHVFNEINYSGAELMYSKAAPIFKEHGIETYAVSTGTNIGNFTAEFSNKGINCYHRPFPQSKLNIFDWLRYYKDFFFFIKDKNFDVLHIHRNDVYSLAFIANIAGIPTIKTVHGYFKNRKITYPLAVIKRFAGRKLFNITFQTIGDSVYKNELDYYKNPSVKVNNWIDNEKFYPPYDGKEGFAIRDDLGIDKDDFILISVGSCTKNKNHHDILKAMSILPKEIDVKYLHLGNGDTEKEEKKLSKDLKIDEQVYFLGNRKNVRDYLVASDLFIMTSRVEGLGNAALEAMACGLPTILYNVPGLRDLIKENDNGFLIEENFRTLAEKILKYFNNPDLKTLKGNSAHEFVNKHFSMKNNAIKIIELYAKV</sequence>
<dbReference type="PANTHER" id="PTHR45947">
    <property type="entry name" value="SULFOQUINOVOSYL TRANSFERASE SQD2"/>
    <property type="match status" value="1"/>
</dbReference>
<comment type="caution">
    <text evidence="2">The sequence shown here is derived from an EMBL/GenBank/DDBJ whole genome shotgun (WGS) entry which is preliminary data.</text>
</comment>
<keyword evidence="2" id="KW-0808">Transferase</keyword>
<organism evidence="2 3">
    <name type="scientific">Halalkalibaculum roseum</name>
    <dbReference type="NCBI Taxonomy" id="2709311"/>
    <lineage>
        <taxon>Bacteria</taxon>
        <taxon>Pseudomonadati</taxon>
        <taxon>Balneolota</taxon>
        <taxon>Balneolia</taxon>
        <taxon>Balneolales</taxon>
        <taxon>Balneolaceae</taxon>
        <taxon>Halalkalibaculum</taxon>
    </lineage>
</organism>
<evidence type="ECO:0000259" key="1">
    <source>
        <dbReference type="Pfam" id="PF00534"/>
    </source>
</evidence>
<feature type="domain" description="Glycosyl transferase family 1" evidence="1">
    <location>
        <begin position="187"/>
        <end position="339"/>
    </location>
</feature>
<reference evidence="2 3" key="1">
    <citation type="submission" date="2020-02" db="EMBL/GenBank/DDBJ databases">
        <title>Balneolaceae bacterium YR4-1, complete genome.</title>
        <authorList>
            <person name="Li Y."/>
            <person name="Wu S."/>
        </authorList>
    </citation>
    <scope>NUCLEOTIDE SEQUENCE [LARGE SCALE GENOMIC DNA]</scope>
    <source>
        <strain evidence="2 3">YR4-1</strain>
    </source>
</reference>
<dbReference type="SUPFAM" id="SSF53756">
    <property type="entry name" value="UDP-Glycosyltransferase/glycogen phosphorylase"/>
    <property type="match status" value="1"/>
</dbReference>
<dbReference type="RefSeq" id="WP_165139819.1">
    <property type="nucleotide sequence ID" value="NZ_JAALLT010000002.1"/>
</dbReference>
<dbReference type="CDD" id="cd03801">
    <property type="entry name" value="GT4_PimA-like"/>
    <property type="match status" value="1"/>
</dbReference>
<dbReference type="AlphaFoldDB" id="A0A6M1SXR4"/>
<dbReference type="Gene3D" id="3.40.50.2000">
    <property type="entry name" value="Glycogen Phosphorylase B"/>
    <property type="match status" value="2"/>
</dbReference>
<protein>
    <submittedName>
        <fullName evidence="2">Glycosyltransferase family 4 protein</fullName>
    </submittedName>
</protein>
<dbReference type="InterPro" id="IPR050194">
    <property type="entry name" value="Glycosyltransferase_grp1"/>
</dbReference>
<evidence type="ECO:0000313" key="3">
    <source>
        <dbReference type="Proteomes" id="UP000473278"/>
    </source>
</evidence>
<dbReference type="PANTHER" id="PTHR45947:SF3">
    <property type="entry name" value="SULFOQUINOVOSYL TRANSFERASE SQD2"/>
    <property type="match status" value="1"/>
</dbReference>
<keyword evidence="3" id="KW-1185">Reference proteome</keyword>
<gene>
    <name evidence="2" type="ORF">G3570_04715</name>
</gene>
<proteinExistence type="predicted"/>
<dbReference type="InterPro" id="IPR001296">
    <property type="entry name" value="Glyco_trans_1"/>
</dbReference>
<evidence type="ECO:0000313" key="2">
    <source>
        <dbReference type="EMBL" id="NGP75924.1"/>
    </source>
</evidence>
<name>A0A6M1SXR4_9BACT</name>
<dbReference type="Proteomes" id="UP000473278">
    <property type="component" value="Unassembled WGS sequence"/>
</dbReference>
<accession>A0A6M1SXR4</accession>
<dbReference type="EMBL" id="JAALLT010000002">
    <property type="protein sequence ID" value="NGP75924.1"/>
    <property type="molecule type" value="Genomic_DNA"/>
</dbReference>